<evidence type="ECO:0000313" key="3">
    <source>
        <dbReference type="Proteomes" id="UP000799778"/>
    </source>
</evidence>
<name>A0A6A5XD97_9PLEO</name>
<keyword evidence="3" id="KW-1185">Reference proteome</keyword>
<protein>
    <submittedName>
        <fullName evidence="2">Uncharacterized protein</fullName>
    </submittedName>
</protein>
<dbReference type="Proteomes" id="UP000799778">
    <property type="component" value="Unassembled WGS sequence"/>
</dbReference>
<proteinExistence type="predicted"/>
<evidence type="ECO:0000313" key="2">
    <source>
        <dbReference type="EMBL" id="KAF2011095.1"/>
    </source>
</evidence>
<dbReference type="RefSeq" id="XP_033379434.1">
    <property type="nucleotide sequence ID" value="XM_033529197.1"/>
</dbReference>
<reference evidence="2" key="1">
    <citation type="journal article" date="2020" name="Stud. Mycol.">
        <title>101 Dothideomycetes genomes: a test case for predicting lifestyles and emergence of pathogens.</title>
        <authorList>
            <person name="Haridas S."/>
            <person name="Albert R."/>
            <person name="Binder M."/>
            <person name="Bloem J."/>
            <person name="Labutti K."/>
            <person name="Salamov A."/>
            <person name="Andreopoulos B."/>
            <person name="Baker S."/>
            <person name="Barry K."/>
            <person name="Bills G."/>
            <person name="Bluhm B."/>
            <person name="Cannon C."/>
            <person name="Castanera R."/>
            <person name="Culley D."/>
            <person name="Daum C."/>
            <person name="Ezra D."/>
            <person name="Gonzalez J."/>
            <person name="Henrissat B."/>
            <person name="Kuo A."/>
            <person name="Liang C."/>
            <person name="Lipzen A."/>
            <person name="Lutzoni F."/>
            <person name="Magnuson J."/>
            <person name="Mondo S."/>
            <person name="Nolan M."/>
            <person name="Ohm R."/>
            <person name="Pangilinan J."/>
            <person name="Park H.-J."/>
            <person name="Ramirez L."/>
            <person name="Alfaro M."/>
            <person name="Sun H."/>
            <person name="Tritt A."/>
            <person name="Yoshinaga Y."/>
            <person name="Zwiers L.-H."/>
            <person name="Turgeon B."/>
            <person name="Goodwin S."/>
            <person name="Spatafora J."/>
            <person name="Crous P."/>
            <person name="Grigoriev I."/>
        </authorList>
    </citation>
    <scope>NUCLEOTIDE SEQUENCE</scope>
    <source>
        <strain evidence="2">CBS 175.79</strain>
    </source>
</reference>
<gene>
    <name evidence="2" type="ORF">BU24DRAFT_427304</name>
</gene>
<evidence type="ECO:0000256" key="1">
    <source>
        <dbReference type="SAM" id="MobiDB-lite"/>
    </source>
</evidence>
<accession>A0A6A5XD97</accession>
<dbReference type="EMBL" id="ML978075">
    <property type="protein sequence ID" value="KAF2011095.1"/>
    <property type="molecule type" value="Genomic_DNA"/>
</dbReference>
<feature type="compositionally biased region" description="Basic and acidic residues" evidence="1">
    <location>
        <begin position="62"/>
        <end position="93"/>
    </location>
</feature>
<feature type="region of interest" description="Disordered" evidence="1">
    <location>
        <begin position="30"/>
        <end position="93"/>
    </location>
</feature>
<dbReference type="GeneID" id="54286594"/>
<dbReference type="AlphaFoldDB" id="A0A6A5XD97"/>
<organism evidence="2 3">
    <name type="scientific">Aaosphaeria arxii CBS 175.79</name>
    <dbReference type="NCBI Taxonomy" id="1450172"/>
    <lineage>
        <taxon>Eukaryota</taxon>
        <taxon>Fungi</taxon>
        <taxon>Dikarya</taxon>
        <taxon>Ascomycota</taxon>
        <taxon>Pezizomycotina</taxon>
        <taxon>Dothideomycetes</taxon>
        <taxon>Pleosporomycetidae</taxon>
        <taxon>Pleosporales</taxon>
        <taxon>Pleosporales incertae sedis</taxon>
        <taxon>Aaosphaeria</taxon>
    </lineage>
</organism>
<sequence>MPTSSTTVIRYRYSHRAYVEVQLRQRHDTHPLVSDEITRRRRSNSTREGVEHVSTRSSRAPGSRERHSQRESRSDRRNAPSTSKESRNGLQEKDLLRRGDYVVTGLLREEDLGYVDPRRPDNPYFNERVFRSYCDDHPNLSAKQKRIVDGYQAAIDKSAAATKEKLKTIYCDEEWDIEIWPVDDKCQAVLRFWSFEDGGEKVLNEPSLQSGRFTYPDDAVEDLRWVVNNHYM</sequence>